<feature type="repeat" description="PPR" evidence="3">
    <location>
        <begin position="158"/>
        <end position="192"/>
    </location>
</feature>
<dbReference type="NCBIfam" id="TIGR00756">
    <property type="entry name" value="PPR"/>
    <property type="match status" value="3"/>
</dbReference>
<dbReference type="GO" id="GO:0005739">
    <property type="term" value="C:mitochondrion"/>
    <property type="evidence" value="ECO:0000318"/>
    <property type="project" value="GO_Central"/>
</dbReference>
<feature type="compositionally biased region" description="Acidic residues" evidence="4">
    <location>
        <begin position="482"/>
        <end position="493"/>
    </location>
</feature>
<feature type="repeat" description="PPR" evidence="3">
    <location>
        <begin position="120"/>
        <end position="157"/>
    </location>
</feature>
<evidence type="ECO:0000256" key="2">
    <source>
        <dbReference type="ARBA" id="ARBA00022737"/>
    </source>
</evidence>
<dbReference type="InterPro" id="IPR050872">
    <property type="entry name" value="PPR_P_subfamily"/>
</dbReference>
<keyword evidence="2" id="KW-0677">Repeat</keyword>
<keyword evidence="6" id="KW-1185">Reference proteome</keyword>
<evidence type="ECO:0000313" key="5">
    <source>
        <dbReference type="EMBL" id="EFJ29979.1"/>
    </source>
</evidence>
<evidence type="ECO:0000313" key="6">
    <source>
        <dbReference type="Proteomes" id="UP000001514"/>
    </source>
</evidence>
<evidence type="ECO:0008006" key="7">
    <source>
        <dbReference type="Google" id="ProtNLM"/>
    </source>
</evidence>
<dbReference type="Proteomes" id="UP000001514">
    <property type="component" value="Unassembled WGS sequence"/>
</dbReference>
<dbReference type="FunCoup" id="D8RD94">
    <property type="interactions" value="1798"/>
</dbReference>
<name>D8RD94_SELML</name>
<dbReference type="GO" id="GO:0007005">
    <property type="term" value="P:mitochondrion organization"/>
    <property type="evidence" value="ECO:0000318"/>
    <property type="project" value="GO_Central"/>
</dbReference>
<evidence type="ECO:0000256" key="3">
    <source>
        <dbReference type="PROSITE-ProRule" id="PRU00708"/>
    </source>
</evidence>
<dbReference type="GO" id="GO:0006396">
    <property type="term" value="P:RNA processing"/>
    <property type="evidence" value="ECO:0000318"/>
    <property type="project" value="GO_Central"/>
</dbReference>
<accession>D8RD94</accession>
<dbReference type="Gramene" id="EFJ29979">
    <property type="protein sequence ID" value="EFJ29979"/>
    <property type="gene ID" value="SELMODRAFT_170452"/>
</dbReference>
<dbReference type="InterPro" id="IPR011990">
    <property type="entry name" value="TPR-like_helical_dom_sf"/>
</dbReference>
<comment type="similarity">
    <text evidence="1">Belongs to the PPR family. P subfamily.</text>
</comment>
<protein>
    <recommendedName>
        <fullName evidence="7">Pentacotripeptide-repeat region of PRORP domain-containing protein</fullName>
    </recommendedName>
</protein>
<dbReference type="Pfam" id="PF01535">
    <property type="entry name" value="PPR"/>
    <property type="match status" value="1"/>
</dbReference>
<evidence type="ECO:0000256" key="1">
    <source>
        <dbReference type="ARBA" id="ARBA00007626"/>
    </source>
</evidence>
<dbReference type="PANTHER" id="PTHR46128">
    <property type="entry name" value="MITOCHONDRIAL GROUP I INTRON SPLICING FACTOR CCM1"/>
    <property type="match status" value="1"/>
</dbReference>
<gene>
    <name evidence="5" type="ORF">SELMODRAFT_170452</name>
</gene>
<feature type="repeat" description="PPR" evidence="3">
    <location>
        <begin position="85"/>
        <end position="119"/>
    </location>
</feature>
<dbReference type="EMBL" id="GL377576">
    <property type="protein sequence ID" value="EFJ29979.1"/>
    <property type="molecule type" value="Genomic_DNA"/>
</dbReference>
<feature type="repeat" description="PPR" evidence="3">
    <location>
        <begin position="298"/>
        <end position="332"/>
    </location>
</feature>
<reference evidence="5 6" key="1">
    <citation type="journal article" date="2011" name="Science">
        <title>The Selaginella genome identifies genetic changes associated with the evolution of vascular plants.</title>
        <authorList>
            <person name="Banks J.A."/>
            <person name="Nishiyama T."/>
            <person name="Hasebe M."/>
            <person name="Bowman J.L."/>
            <person name="Gribskov M."/>
            <person name="dePamphilis C."/>
            <person name="Albert V.A."/>
            <person name="Aono N."/>
            <person name="Aoyama T."/>
            <person name="Ambrose B.A."/>
            <person name="Ashton N.W."/>
            <person name="Axtell M.J."/>
            <person name="Barker E."/>
            <person name="Barker M.S."/>
            <person name="Bennetzen J.L."/>
            <person name="Bonawitz N.D."/>
            <person name="Chapple C."/>
            <person name="Cheng C."/>
            <person name="Correa L.G."/>
            <person name="Dacre M."/>
            <person name="DeBarry J."/>
            <person name="Dreyer I."/>
            <person name="Elias M."/>
            <person name="Engstrom E.M."/>
            <person name="Estelle M."/>
            <person name="Feng L."/>
            <person name="Finet C."/>
            <person name="Floyd S.K."/>
            <person name="Frommer W.B."/>
            <person name="Fujita T."/>
            <person name="Gramzow L."/>
            <person name="Gutensohn M."/>
            <person name="Harholt J."/>
            <person name="Hattori M."/>
            <person name="Heyl A."/>
            <person name="Hirai T."/>
            <person name="Hiwatashi Y."/>
            <person name="Ishikawa M."/>
            <person name="Iwata M."/>
            <person name="Karol K.G."/>
            <person name="Koehler B."/>
            <person name="Kolukisaoglu U."/>
            <person name="Kubo M."/>
            <person name="Kurata T."/>
            <person name="Lalonde S."/>
            <person name="Li K."/>
            <person name="Li Y."/>
            <person name="Litt A."/>
            <person name="Lyons E."/>
            <person name="Manning G."/>
            <person name="Maruyama T."/>
            <person name="Michael T.P."/>
            <person name="Mikami K."/>
            <person name="Miyazaki S."/>
            <person name="Morinaga S."/>
            <person name="Murata T."/>
            <person name="Mueller-Roeber B."/>
            <person name="Nelson D.R."/>
            <person name="Obara M."/>
            <person name="Oguri Y."/>
            <person name="Olmstead R.G."/>
            <person name="Onodera N."/>
            <person name="Petersen B.L."/>
            <person name="Pils B."/>
            <person name="Prigge M."/>
            <person name="Rensing S.A."/>
            <person name="Riano-Pachon D.M."/>
            <person name="Roberts A.W."/>
            <person name="Sato Y."/>
            <person name="Scheller H.V."/>
            <person name="Schulz B."/>
            <person name="Schulz C."/>
            <person name="Shakirov E.V."/>
            <person name="Shibagaki N."/>
            <person name="Shinohara N."/>
            <person name="Shippen D.E."/>
            <person name="Soerensen I."/>
            <person name="Sotooka R."/>
            <person name="Sugimoto N."/>
            <person name="Sugita M."/>
            <person name="Sumikawa N."/>
            <person name="Tanurdzic M."/>
            <person name="Theissen G."/>
            <person name="Ulvskov P."/>
            <person name="Wakazuki S."/>
            <person name="Weng J.K."/>
            <person name="Willats W.W."/>
            <person name="Wipf D."/>
            <person name="Wolf P.G."/>
            <person name="Yang L."/>
            <person name="Zimmer A.D."/>
            <person name="Zhu Q."/>
            <person name="Mitros T."/>
            <person name="Hellsten U."/>
            <person name="Loque D."/>
            <person name="Otillar R."/>
            <person name="Salamov A."/>
            <person name="Schmutz J."/>
            <person name="Shapiro H."/>
            <person name="Lindquist E."/>
            <person name="Lucas S."/>
            <person name="Rokhsar D."/>
            <person name="Grigoriev I.V."/>
        </authorList>
    </citation>
    <scope>NUCLEOTIDE SEQUENCE [LARGE SCALE GENOMIC DNA]</scope>
</reference>
<evidence type="ECO:0000256" key="4">
    <source>
        <dbReference type="SAM" id="MobiDB-lite"/>
    </source>
</evidence>
<dbReference type="KEGG" id="smo:SELMODRAFT_170452"/>
<feature type="region of interest" description="Disordered" evidence="4">
    <location>
        <begin position="423"/>
        <end position="493"/>
    </location>
</feature>
<dbReference type="PANTHER" id="PTHR46128:SF211">
    <property type="entry name" value="PENTACOTRIPEPTIDE-REPEAT REGION OF PRORP DOMAIN-CONTAINING PROTEIN"/>
    <property type="match status" value="1"/>
</dbReference>
<dbReference type="InParanoid" id="D8RD94"/>
<dbReference type="Gene3D" id="1.25.40.10">
    <property type="entry name" value="Tetratricopeptide repeat domain"/>
    <property type="match status" value="3"/>
</dbReference>
<dbReference type="AlphaFoldDB" id="D8RD94"/>
<dbReference type="GO" id="GO:0003729">
    <property type="term" value="F:mRNA binding"/>
    <property type="evidence" value="ECO:0000318"/>
    <property type="project" value="GO_Central"/>
</dbReference>
<dbReference type="eggNOG" id="KOG4197">
    <property type="taxonomic scope" value="Eukaryota"/>
</dbReference>
<dbReference type="HOGENOM" id="CLU_553659_0_0_1"/>
<sequence length="493" mass="55029">MKRPEFARGGCAPDGETLALLVRPLCRSNFETALSLVNEALDGRMESPGDETYQLLVRTMSKEQYVYEAYDLIVSMEVGKGFPTDDVTYHLLIAEFCRRKELSHAHVLLHDFMDRGRIPSVLSFNAVLELLCNKGDRDAAEKSWNLFQSMKRMSVAPNTVTYSILLQALSNGNRVDQAMILLDEMLRSGCMPGSITGSALVSALARADRVTDALDLVLRMHREFHTRVEFQATSNTVYGFLRLKPMKTCVSALKKLQEVNFTPDLAMYDVVIEMLCERDMIKAAMLYFSDLNRRSVPDVKSYEPLVLAFCRNGKLPVAYKLFRHMIVRGCDPSLTIYKALITSFCRGDKLDDACKLLEFMFNKDVYPDEELYRTVLEGLERTGNGQAFDVLKNALKESADGSPGEVMFKAVFKLRGCVRPAKDSKVKKARSPGKKQPVAPAGGGARMENETEAAEVVDVVSGPPPDDTPVKVVRFPMRFSDSDPESTSGDESD</sequence>
<proteinExistence type="inferred from homology"/>
<dbReference type="STRING" id="88036.D8RD94"/>
<dbReference type="Pfam" id="PF13041">
    <property type="entry name" value="PPR_2"/>
    <property type="match status" value="2"/>
</dbReference>
<organism evidence="6">
    <name type="scientific">Selaginella moellendorffii</name>
    <name type="common">Spikemoss</name>
    <dbReference type="NCBI Taxonomy" id="88036"/>
    <lineage>
        <taxon>Eukaryota</taxon>
        <taxon>Viridiplantae</taxon>
        <taxon>Streptophyta</taxon>
        <taxon>Embryophyta</taxon>
        <taxon>Tracheophyta</taxon>
        <taxon>Lycopodiopsida</taxon>
        <taxon>Selaginellales</taxon>
        <taxon>Selaginellaceae</taxon>
        <taxon>Selaginella</taxon>
    </lineage>
</organism>
<dbReference type="PROSITE" id="PS51375">
    <property type="entry name" value="PPR"/>
    <property type="match status" value="5"/>
</dbReference>
<feature type="repeat" description="PPR" evidence="3">
    <location>
        <begin position="333"/>
        <end position="367"/>
    </location>
</feature>
<dbReference type="InterPro" id="IPR002885">
    <property type="entry name" value="PPR_rpt"/>
</dbReference>